<feature type="compositionally biased region" description="Gly residues" evidence="1">
    <location>
        <begin position="27"/>
        <end position="66"/>
    </location>
</feature>
<organism evidence="3 4">
    <name type="scientific">Devosia neptuniae</name>
    <dbReference type="NCBI Taxonomy" id="191302"/>
    <lineage>
        <taxon>Bacteria</taxon>
        <taxon>Pseudomonadati</taxon>
        <taxon>Pseudomonadota</taxon>
        <taxon>Alphaproteobacteria</taxon>
        <taxon>Hyphomicrobiales</taxon>
        <taxon>Devosiaceae</taxon>
        <taxon>Devosia</taxon>
    </lineage>
</organism>
<proteinExistence type="predicted"/>
<keyword evidence="4" id="KW-1185">Reference proteome</keyword>
<reference evidence="3 4" key="1">
    <citation type="submission" date="2022-09" db="EMBL/GenBank/DDBJ databases">
        <title>Interaction between co-microsymbionts with complementary sets of symbiotic genes in legume-rhizobium systems.</title>
        <authorList>
            <person name="Safronova V."/>
            <person name="Sazanova A."/>
            <person name="Afonin A."/>
            <person name="Chirak E."/>
        </authorList>
    </citation>
    <scope>NUCLEOTIDE SEQUENCE [LARGE SCALE GENOMIC DNA]</scope>
    <source>
        <strain evidence="3 4">A18/4-1</strain>
    </source>
</reference>
<feature type="region of interest" description="Disordered" evidence="1">
    <location>
        <begin position="27"/>
        <end position="115"/>
    </location>
</feature>
<dbReference type="EMBL" id="CP104965">
    <property type="protein sequence ID" value="UXN68269.1"/>
    <property type="molecule type" value="Genomic_DNA"/>
</dbReference>
<keyword evidence="2" id="KW-0732">Signal</keyword>
<evidence type="ECO:0008006" key="5">
    <source>
        <dbReference type="Google" id="ProtNLM"/>
    </source>
</evidence>
<name>A0ABY6C7Q4_9HYPH</name>
<evidence type="ECO:0000256" key="2">
    <source>
        <dbReference type="SAM" id="SignalP"/>
    </source>
</evidence>
<protein>
    <recommendedName>
        <fullName evidence="5">PepSY domain-containing protein</fullName>
    </recommendedName>
</protein>
<feature type="compositionally biased region" description="Low complexity" evidence="1">
    <location>
        <begin position="88"/>
        <end position="102"/>
    </location>
</feature>
<gene>
    <name evidence="3" type="ORF">N8A98_13410</name>
</gene>
<sequence>MKIKVLTATFLMMLAITAPVLAQGQGNGNGNGNSGQSEGGNNGNGNGNGNNGNGNGNGGNGNGGNNGPADTPGGNRSREDGDSDANPGKGNNGANHDNGANGPRSKDSSPPAEPVIIPEDELLPMVEAGEAVSLVSLLPDIKTRTGGQIIDAQLVRAERSLVYVVKVLTPAGRVGTEYYNARSGSHIEVP</sequence>
<evidence type="ECO:0000313" key="4">
    <source>
        <dbReference type="Proteomes" id="UP001061862"/>
    </source>
</evidence>
<accession>A0ABY6C7Q4</accession>
<dbReference type="Proteomes" id="UP001061862">
    <property type="component" value="Chromosome"/>
</dbReference>
<evidence type="ECO:0000313" key="3">
    <source>
        <dbReference type="EMBL" id="UXN68269.1"/>
    </source>
</evidence>
<feature type="signal peptide" evidence="2">
    <location>
        <begin position="1"/>
        <end position="22"/>
    </location>
</feature>
<evidence type="ECO:0000256" key="1">
    <source>
        <dbReference type="SAM" id="MobiDB-lite"/>
    </source>
</evidence>
<feature type="chain" id="PRO_5046211237" description="PepSY domain-containing protein" evidence="2">
    <location>
        <begin position="23"/>
        <end position="190"/>
    </location>
</feature>
<dbReference type="RefSeq" id="WP_262166024.1">
    <property type="nucleotide sequence ID" value="NZ_CP104965.1"/>
</dbReference>